<gene>
    <name evidence="1" type="ORF">DFA_05467</name>
</gene>
<keyword evidence="2" id="KW-1185">Reference proteome</keyword>
<evidence type="ECO:0000313" key="2">
    <source>
        <dbReference type="Proteomes" id="UP000007797"/>
    </source>
</evidence>
<name>F4PLB3_CACFS</name>
<organism evidence="1 2">
    <name type="scientific">Cavenderia fasciculata</name>
    <name type="common">Slime mold</name>
    <name type="synonym">Dictyostelium fasciculatum</name>
    <dbReference type="NCBI Taxonomy" id="261658"/>
    <lineage>
        <taxon>Eukaryota</taxon>
        <taxon>Amoebozoa</taxon>
        <taxon>Evosea</taxon>
        <taxon>Eumycetozoa</taxon>
        <taxon>Dictyostelia</taxon>
        <taxon>Acytosteliales</taxon>
        <taxon>Cavenderiaceae</taxon>
        <taxon>Cavenderia</taxon>
    </lineage>
</organism>
<dbReference type="GeneID" id="14875368"/>
<dbReference type="EMBL" id="GL883008">
    <property type="protein sequence ID" value="EGG23335.1"/>
    <property type="molecule type" value="Genomic_DNA"/>
</dbReference>
<evidence type="ECO:0000313" key="1">
    <source>
        <dbReference type="EMBL" id="EGG23335.1"/>
    </source>
</evidence>
<dbReference type="Proteomes" id="UP000007797">
    <property type="component" value="Unassembled WGS sequence"/>
</dbReference>
<protein>
    <submittedName>
        <fullName evidence="1">Uncharacterized protein</fullName>
    </submittedName>
</protein>
<dbReference type="AlphaFoldDB" id="F4PLB3"/>
<dbReference type="OMA" id="YLQESWN"/>
<sequence>MKSSNIIEINKYLQESWNQSTIDKKKNVLHVEPSTHKANLTSGSTTLMSDLKKSYTTFKQSSPLSVDKKDKDTPAWA</sequence>
<reference evidence="2" key="1">
    <citation type="journal article" date="2011" name="Genome Res.">
        <title>Phylogeny-wide analysis of social amoeba genomes highlights ancient origins for complex intercellular communication.</title>
        <authorList>
            <person name="Heidel A.J."/>
            <person name="Lawal H.M."/>
            <person name="Felder M."/>
            <person name="Schilde C."/>
            <person name="Helps N.R."/>
            <person name="Tunggal B."/>
            <person name="Rivero F."/>
            <person name="John U."/>
            <person name="Schleicher M."/>
            <person name="Eichinger L."/>
            <person name="Platzer M."/>
            <person name="Noegel A.A."/>
            <person name="Schaap P."/>
            <person name="Gloeckner G."/>
        </authorList>
    </citation>
    <scope>NUCLEOTIDE SEQUENCE [LARGE SCALE GENOMIC DNA]</scope>
    <source>
        <strain evidence="2">SH3</strain>
    </source>
</reference>
<proteinExistence type="predicted"/>
<dbReference type="RefSeq" id="XP_004361186.1">
    <property type="nucleotide sequence ID" value="XM_004361129.1"/>
</dbReference>
<dbReference type="OrthoDB" id="10513360at2759"/>
<accession>F4PLB3</accession>
<dbReference type="KEGG" id="dfa:DFA_05467"/>